<sequence length="123" mass="13815">MTLVLLECVELLMYWNLEKNPQPRPIRSKKMTTLYPPGTFISISTTWLELQCLYLVRVACFSTALHSSLDMGQASSEGKEREKWFIPLEKDQTKPVQAVSILVAPPSANSAQSSLQKVTASDR</sequence>
<dbReference type="AlphaFoldDB" id="A0A6A6K4K9"/>
<reference evidence="1 2" key="1">
    <citation type="journal article" date="2020" name="Mol. Plant">
        <title>The Chromosome-Based Rubber Tree Genome Provides New Insights into Spurge Genome Evolution and Rubber Biosynthesis.</title>
        <authorList>
            <person name="Liu J."/>
            <person name="Shi C."/>
            <person name="Shi C.C."/>
            <person name="Li W."/>
            <person name="Zhang Q.J."/>
            <person name="Zhang Y."/>
            <person name="Li K."/>
            <person name="Lu H.F."/>
            <person name="Shi C."/>
            <person name="Zhu S.T."/>
            <person name="Xiao Z.Y."/>
            <person name="Nan H."/>
            <person name="Yue Y."/>
            <person name="Zhu X.G."/>
            <person name="Wu Y."/>
            <person name="Hong X.N."/>
            <person name="Fan G.Y."/>
            <person name="Tong Y."/>
            <person name="Zhang D."/>
            <person name="Mao C.L."/>
            <person name="Liu Y.L."/>
            <person name="Hao S.J."/>
            <person name="Liu W.Q."/>
            <person name="Lv M.Q."/>
            <person name="Zhang H.B."/>
            <person name="Liu Y."/>
            <person name="Hu-Tang G.R."/>
            <person name="Wang J.P."/>
            <person name="Wang J.H."/>
            <person name="Sun Y.H."/>
            <person name="Ni S.B."/>
            <person name="Chen W.B."/>
            <person name="Zhang X.C."/>
            <person name="Jiao Y.N."/>
            <person name="Eichler E.E."/>
            <person name="Li G.H."/>
            <person name="Liu X."/>
            <person name="Gao L.Z."/>
        </authorList>
    </citation>
    <scope>NUCLEOTIDE SEQUENCE [LARGE SCALE GENOMIC DNA]</scope>
    <source>
        <strain evidence="2">cv. GT1</strain>
        <tissue evidence="1">Leaf</tissue>
    </source>
</reference>
<dbReference type="Proteomes" id="UP000467840">
    <property type="component" value="Chromosome 12"/>
</dbReference>
<proteinExistence type="predicted"/>
<dbReference type="EMBL" id="JAAGAX010000018">
    <property type="protein sequence ID" value="KAF2283721.1"/>
    <property type="molecule type" value="Genomic_DNA"/>
</dbReference>
<accession>A0A6A6K4K9</accession>
<protein>
    <submittedName>
        <fullName evidence="1">Uncharacterized protein</fullName>
    </submittedName>
</protein>
<evidence type="ECO:0000313" key="1">
    <source>
        <dbReference type="EMBL" id="KAF2283721.1"/>
    </source>
</evidence>
<gene>
    <name evidence="1" type="ORF">GH714_014486</name>
</gene>
<name>A0A6A6K4K9_HEVBR</name>
<comment type="caution">
    <text evidence="1">The sequence shown here is derived from an EMBL/GenBank/DDBJ whole genome shotgun (WGS) entry which is preliminary data.</text>
</comment>
<organism evidence="1 2">
    <name type="scientific">Hevea brasiliensis</name>
    <name type="common">Para rubber tree</name>
    <name type="synonym">Siphonia brasiliensis</name>
    <dbReference type="NCBI Taxonomy" id="3981"/>
    <lineage>
        <taxon>Eukaryota</taxon>
        <taxon>Viridiplantae</taxon>
        <taxon>Streptophyta</taxon>
        <taxon>Embryophyta</taxon>
        <taxon>Tracheophyta</taxon>
        <taxon>Spermatophyta</taxon>
        <taxon>Magnoliopsida</taxon>
        <taxon>eudicotyledons</taxon>
        <taxon>Gunneridae</taxon>
        <taxon>Pentapetalae</taxon>
        <taxon>rosids</taxon>
        <taxon>fabids</taxon>
        <taxon>Malpighiales</taxon>
        <taxon>Euphorbiaceae</taxon>
        <taxon>Crotonoideae</taxon>
        <taxon>Micrandreae</taxon>
        <taxon>Hevea</taxon>
    </lineage>
</organism>
<keyword evidence="2" id="KW-1185">Reference proteome</keyword>
<evidence type="ECO:0000313" key="2">
    <source>
        <dbReference type="Proteomes" id="UP000467840"/>
    </source>
</evidence>